<protein>
    <submittedName>
        <fullName evidence="1">Uncharacterized protein</fullName>
    </submittedName>
</protein>
<name>A0A1A9VHA4_GLOAU</name>
<dbReference type="VEuPathDB" id="VectorBase:GAUT037239"/>
<evidence type="ECO:0000313" key="1">
    <source>
        <dbReference type="EnsemblMetazoa" id="GAUT037239-PA"/>
    </source>
</evidence>
<sequence length="61" mass="6580">MVLVGNNLDIKTTTTNLKCSTVDPLYTIPQEDDVDVDDARAASICKCCQHIKAKDIPTGVS</sequence>
<dbReference type="EnsemblMetazoa" id="GAUT037239-RA">
    <property type="protein sequence ID" value="GAUT037239-PA"/>
    <property type="gene ID" value="GAUT037239"/>
</dbReference>
<dbReference type="AlphaFoldDB" id="A0A1A9VHA4"/>
<evidence type="ECO:0000313" key="2">
    <source>
        <dbReference type="Proteomes" id="UP000078200"/>
    </source>
</evidence>
<proteinExistence type="predicted"/>
<organism evidence="1 2">
    <name type="scientific">Glossina austeni</name>
    <name type="common">Savannah tsetse fly</name>
    <dbReference type="NCBI Taxonomy" id="7395"/>
    <lineage>
        <taxon>Eukaryota</taxon>
        <taxon>Metazoa</taxon>
        <taxon>Ecdysozoa</taxon>
        <taxon>Arthropoda</taxon>
        <taxon>Hexapoda</taxon>
        <taxon>Insecta</taxon>
        <taxon>Pterygota</taxon>
        <taxon>Neoptera</taxon>
        <taxon>Endopterygota</taxon>
        <taxon>Diptera</taxon>
        <taxon>Brachycera</taxon>
        <taxon>Muscomorpha</taxon>
        <taxon>Hippoboscoidea</taxon>
        <taxon>Glossinidae</taxon>
        <taxon>Glossina</taxon>
    </lineage>
</organism>
<keyword evidence="2" id="KW-1185">Reference proteome</keyword>
<accession>A0A1A9VHA4</accession>
<reference evidence="1" key="1">
    <citation type="submission" date="2020-05" db="UniProtKB">
        <authorList>
            <consortium name="EnsemblMetazoa"/>
        </authorList>
    </citation>
    <scope>IDENTIFICATION</scope>
    <source>
        <strain evidence="1">TTRI</strain>
    </source>
</reference>
<dbReference type="Proteomes" id="UP000078200">
    <property type="component" value="Unassembled WGS sequence"/>
</dbReference>